<dbReference type="EMBL" id="JASEJX010000012">
    <property type="protein sequence ID" value="KAK4518956.1"/>
    <property type="molecule type" value="Genomic_DNA"/>
</dbReference>
<dbReference type="Gene3D" id="1.20.1720.10">
    <property type="entry name" value="Multidrug resistance protein D"/>
    <property type="match status" value="1"/>
</dbReference>
<dbReference type="AlphaFoldDB" id="A0AAN7DK96"/>
<feature type="transmembrane region" description="Helical" evidence="8">
    <location>
        <begin position="329"/>
        <end position="348"/>
    </location>
</feature>
<reference evidence="10 11" key="1">
    <citation type="submission" date="2022-11" db="EMBL/GenBank/DDBJ databases">
        <title>Mucor velutinosus strain NIH1002 WGS.</title>
        <authorList>
            <person name="Subramanian P."/>
            <person name="Mullikin J.C."/>
            <person name="Segre J.A."/>
            <person name="Zelazny A.M."/>
        </authorList>
    </citation>
    <scope>NUCLEOTIDE SEQUENCE [LARGE SCALE GENOMIC DNA]</scope>
    <source>
        <strain evidence="10 11">NIH1002</strain>
    </source>
</reference>
<accession>A0AAN7DK96</accession>
<dbReference type="Gene3D" id="1.20.1250.20">
    <property type="entry name" value="MFS general substrate transporter like domains"/>
    <property type="match status" value="1"/>
</dbReference>
<evidence type="ECO:0000313" key="10">
    <source>
        <dbReference type="EMBL" id="KAK4518956.1"/>
    </source>
</evidence>
<dbReference type="FunFam" id="1.20.1720.10:FF:000013">
    <property type="entry name" value="Related to multidrug resistance proteins"/>
    <property type="match status" value="1"/>
</dbReference>
<feature type="transmembrane region" description="Helical" evidence="8">
    <location>
        <begin position="393"/>
        <end position="413"/>
    </location>
</feature>
<feature type="transmembrane region" description="Helical" evidence="8">
    <location>
        <begin position="527"/>
        <end position="546"/>
    </location>
</feature>
<protein>
    <recommendedName>
        <fullName evidence="9">Major facilitator superfamily (MFS) profile domain-containing protein</fullName>
    </recommendedName>
</protein>
<feature type="compositionally biased region" description="Polar residues" evidence="7">
    <location>
        <begin position="32"/>
        <end position="42"/>
    </location>
</feature>
<evidence type="ECO:0000256" key="5">
    <source>
        <dbReference type="ARBA" id="ARBA00022989"/>
    </source>
</evidence>
<comment type="caution">
    <text evidence="10">The sequence shown here is derived from an EMBL/GenBank/DDBJ whole genome shotgun (WGS) entry which is preliminary data.</text>
</comment>
<sequence length="622" mass="67381">MPPSTSLEAHDVHLDKGISRRTSVAATLNSTYSERTANPSSDAKSENMAMDNTNGVETKPTKKNNILLTFGGLQIALFLAALDSTIVSTALPRIGSDFNQMSIVSWVATAYILTFDAFQPLFSKFSDIFGRKWVLIFGIVIFLLGSVLCGAAKSMIMLIVCRAIAGIGGASIFSMVFIIIADLVPLEKRGSYQGIVNAVFALSSVFGPLIGGSFTDYVTWRWNFYINLPIGAVALFVLVFFLHLPVPQGNLKDKLKRIDYVGTCIVLAFATLFLLAMNFGGQTFPWKSAAVIVPLVLTGLLVALLIFIEGKVAEPLLPPRLFKSRTISAVLATNWFFGMTFFSMVYYLPIYFQVVREDSAMWSGIRLIPMELLIAVFATFSGLFISKTGIFKPLLPIGMGLLTLCVGLISTFGEDTSWSNVYGFTVIGGMGLGCMFSSAIIALQASAEPRDIAVVTGLGNFSRILGGALGVAISSAILNSSLTQDLSTLVPSNVVQSVLGSSEYVRHGCPPQYVETVLACYLDALRMIWYVMTAMCGVGFFLSLLVKPAPVLKTDQKKEQGNADENQQTSSKVEAPSAVLFGHETHPDHVEEGIIAINMLPAKNQIASHHHHDDGDNLNKRN</sequence>
<dbReference type="GO" id="GO:0012505">
    <property type="term" value="C:endomembrane system"/>
    <property type="evidence" value="ECO:0007669"/>
    <property type="project" value="UniProtKB-SubCell"/>
</dbReference>
<dbReference type="PROSITE" id="PS50850">
    <property type="entry name" value="MFS"/>
    <property type="match status" value="1"/>
</dbReference>
<feature type="transmembrane region" description="Helical" evidence="8">
    <location>
        <begin position="419"/>
        <end position="443"/>
    </location>
</feature>
<dbReference type="InterPro" id="IPR036259">
    <property type="entry name" value="MFS_trans_sf"/>
</dbReference>
<dbReference type="GeneID" id="89952869"/>
<evidence type="ECO:0000256" key="7">
    <source>
        <dbReference type="SAM" id="MobiDB-lite"/>
    </source>
</evidence>
<comment type="similarity">
    <text evidence="2">Belongs to the major facilitator superfamily.</text>
</comment>
<proteinExistence type="inferred from homology"/>
<evidence type="ECO:0000256" key="1">
    <source>
        <dbReference type="ARBA" id="ARBA00004127"/>
    </source>
</evidence>
<dbReference type="Pfam" id="PF07690">
    <property type="entry name" value="MFS_1"/>
    <property type="match status" value="1"/>
</dbReference>
<feature type="transmembrane region" description="Helical" evidence="8">
    <location>
        <begin position="163"/>
        <end position="183"/>
    </location>
</feature>
<evidence type="ECO:0000259" key="9">
    <source>
        <dbReference type="PROSITE" id="PS50850"/>
    </source>
</evidence>
<dbReference type="InterPro" id="IPR020846">
    <property type="entry name" value="MFS_dom"/>
</dbReference>
<keyword evidence="3" id="KW-0813">Transport</keyword>
<dbReference type="PANTHER" id="PTHR23501">
    <property type="entry name" value="MAJOR FACILITATOR SUPERFAMILY"/>
    <property type="match status" value="1"/>
</dbReference>
<evidence type="ECO:0000256" key="6">
    <source>
        <dbReference type="ARBA" id="ARBA00023136"/>
    </source>
</evidence>
<feature type="transmembrane region" description="Helical" evidence="8">
    <location>
        <begin position="368"/>
        <end position="386"/>
    </location>
</feature>
<dbReference type="GO" id="GO:0005886">
    <property type="term" value="C:plasma membrane"/>
    <property type="evidence" value="ECO:0007669"/>
    <property type="project" value="TreeGrafter"/>
</dbReference>
<dbReference type="InterPro" id="IPR011701">
    <property type="entry name" value="MFS"/>
</dbReference>
<evidence type="ECO:0000256" key="8">
    <source>
        <dbReference type="SAM" id="Phobius"/>
    </source>
</evidence>
<feature type="transmembrane region" description="Helical" evidence="8">
    <location>
        <begin position="195"/>
        <end position="214"/>
    </location>
</feature>
<keyword evidence="11" id="KW-1185">Reference proteome</keyword>
<dbReference type="SUPFAM" id="SSF103473">
    <property type="entry name" value="MFS general substrate transporter"/>
    <property type="match status" value="1"/>
</dbReference>
<organism evidence="10 11">
    <name type="scientific">Mucor velutinosus</name>
    <dbReference type="NCBI Taxonomy" id="708070"/>
    <lineage>
        <taxon>Eukaryota</taxon>
        <taxon>Fungi</taxon>
        <taxon>Fungi incertae sedis</taxon>
        <taxon>Mucoromycota</taxon>
        <taxon>Mucoromycotina</taxon>
        <taxon>Mucoromycetes</taxon>
        <taxon>Mucorales</taxon>
        <taxon>Mucorineae</taxon>
        <taxon>Mucoraceae</taxon>
        <taxon>Mucor</taxon>
    </lineage>
</organism>
<comment type="subcellular location">
    <subcellularLocation>
        <location evidence="1">Endomembrane system</location>
        <topology evidence="1">Multi-pass membrane protein</topology>
    </subcellularLocation>
</comment>
<keyword evidence="6 8" id="KW-0472">Membrane</keyword>
<feature type="transmembrane region" description="Helical" evidence="8">
    <location>
        <begin position="66"/>
        <end position="91"/>
    </location>
</feature>
<feature type="transmembrane region" description="Helical" evidence="8">
    <location>
        <begin position="258"/>
        <end position="277"/>
    </location>
</feature>
<dbReference type="GO" id="GO:0022857">
    <property type="term" value="F:transmembrane transporter activity"/>
    <property type="evidence" value="ECO:0007669"/>
    <property type="project" value="InterPro"/>
</dbReference>
<feature type="transmembrane region" description="Helical" evidence="8">
    <location>
        <begin position="289"/>
        <end position="308"/>
    </location>
</feature>
<feature type="domain" description="Major facilitator superfamily (MFS) profile" evidence="9">
    <location>
        <begin position="69"/>
        <end position="551"/>
    </location>
</feature>
<dbReference type="RefSeq" id="XP_064685622.1">
    <property type="nucleotide sequence ID" value="XM_064828420.1"/>
</dbReference>
<gene>
    <name evidence="10" type="ORF">ATC70_009183</name>
</gene>
<dbReference type="PRINTS" id="PR01036">
    <property type="entry name" value="TCRTETB"/>
</dbReference>
<evidence type="ECO:0000313" key="11">
    <source>
        <dbReference type="Proteomes" id="UP001304243"/>
    </source>
</evidence>
<name>A0AAN7DK96_9FUNG</name>
<dbReference type="PANTHER" id="PTHR23501:SF102">
    <property type="entry name" value="DRUG TRANSPORTER, PUTATIVE (AFU_ORTHOLOGUE AFUA_3G08530)-RELATED"/>
    <property type="match status" value="1"/>
</dbReference>
<dbReference type="Proteomes" id="UP001304243">
    <property type="component" value="Unassembled WGS sequence"/>
</dbReference>
<evidence type="ECO:0000256" key="3">
    <source>
        <dbReference type="ARBA" id="ARBA00022448"/>
    </source>
</evidence>
<feature type="transmembrane region" description="Helical" evidence="8">
    <location>
        <begin position="134"/>
        <end position="157"/>
    </location>
</feature>
<feature type="transmembrane region" description="Helical" evidence="8">
    <location>
        <begin position="103"/>
        <end position="122"/>
    </location>
</feature>
<evidence type="ECO:0000256" key="4">
    <source>
        <dbReference type="ARBA" id="ARBA00022692"/>
    </source>
</evidence>
<keyword evidence="5 8" id="KW-1133">Transmembrane helix</keyword>
<feature type="region of interest" description="Disordered" evidence="7">
    <location>
        <begin position="32"/>
        <end position="57"/>
    </location>
</feature>
<keyword evidence="4 8" id="KW-0812">Transmembrane</keyword>
<feature type="transmembrane region" description="Helical" evidence="8">
    <location>
        <begin position="226"/>
        <end position="246"/>
    </location>
</feature>
<dbReference type="CDD" id="cd17502">
    <property type="entry name" value="MFS_Azr1_MDR_like"/>
    <property type="match status" value="1"/>
</dbReference>
<evidence type="ECO:0000256" key="2">
    <source>
        <dbReference type="ARBA" id="ARBA00008335"/>
    </source>
</evidence>